<evidence type="ECO:0000256" key="1">
    <source>
        <dbReference type="ARBA" id="ARBA00001971"/>
    </source>
</evidence>
<dbReference type="InterPro" id="IPR001128">
    <property type="entry name" value="Cyt_P450"/>
</dbReference>
<evidence type="ECO:0000256" key="7">
    <source>
        <dbReference type="ARBA" id="ARBA00023033"/>
    </source>
</evidence>
<reference evidence="10 11" key="2">
    <citation type="submission" date="2021-10" db="EMBL/GenBank/DDBJ databases">
        <authorList>
            <person name="Piombo E."/>
        </authorList>
    </citation>
    <scope>NUCLEOTIDE SEQUENCE [LARGE SCALE GENOMIC DNA]</scope>
</reference>
<dbReference type="PRINTS" id="PR00385">
    <property type="entry name" value="P450"/>
</dbReference>
<dbReference type="PANTHER" id="PTHR46300">
    <property type="entry name" value="P450, PUTATIVE (EUROFUNG)-RELATED-RELATED"/>
    <property type="match status" value="1"/>
</dbReference>
<dbReference type="PANTHER" id="PTHR46300:SF7">
    <property type="entry name" value="P450, PUTATIVE (EUROFUNG)-RELATED"/>
    <property type="match status" value="1"/>
</dbReference>
<keyword evidence="5 9" id="KW-0560">Oxidoreductase</keyword>
<dbReference type="GO" id="GO:0016705">
    <property type="term" value="F:oxidoreductase activity, acting on paired donors, with incorporation or reduction of molecular oxygen"/>
    <property type="evidence" value="ECO:0007669"/>
    <property type="project" value="InterPro"/>
</dbReference>
<dbReference type="AlphaFoldDB" id="A0A9N9UCN2"/>
<evidence type="ECO:0000313" key="11">
    <source>
        <dbReference type="Proteomes" id="UP000754883"/>
    </source>
</evidence>
<accession>A0A9N9UCN2</accession>
<dbReference type="GO" id="GO:0020037">
    <property type="term" value="F:heme binding"/>
    <property type="evidence" value="ECO:0007669"/>
    <property type="project" value="InterPro"/>
</dbReference>
<name>A0A9N9UCN2_9HYPO</name>
<dbReference type="PROSITE" id="PS00086">
    <property type="entry name" value="CYTOCHROME_P450"/>
    <property type="match status" value="1"/>
</dbReference>
<keyword evidence="6 8" id="KW-0408">Iron</keyword>
<feature type="binding site" description="axial binding residue" evidence="8">
    <location>
        <position position="350"/>
    </location>
    <ligand>
        <name>heme</name>
        <dbReference type="ChEBI" id="CHEBI:30413"/>
    </ligand>
    <ligandPart>
        <name>Fe</name>
        <dbReference type="ChEBI" id="CHEBI:18248"/>
    </ligandPart>
</feature>
<keyword evidence="11" id="KW-1185">Reference proteome</keyword>
<evidence type="ECO:0000256" key="6">
    <source>
        <dbReference type="ARBA" id="ARBA00023004"/>
    </source>
</evidence>
<organism evidence="10 11">
    <name type="scientific">Clonostachys byssicola</name>
    <dbReference type="NCBI Taxonomy" id="160290"/>
    <lineage>
        <taxon>Eukaryota</taxon>
        <taxon>Fungi</taxon>
        <taxon>Dikarya</taxon>
        <taxon>Ascomycota</taxon>
        <taxon>Pezizomycotina</taxon>
        <taxon>Sordariomycetes</taxon>
        <taxon>Hypocreomycetidae</taxon>
        <taxon>Hypocreales</taxon>
        <taxon>Bionectriaceae</taxon>
        <taxon>Clonostachys</taxon>
    </lineage>
</organism>
<dbReference type="InterPro" id="IPR002401">
    <property type="entry name" value="Cyt_P450_E_grp-I"/>
</dbReference>
<dbReference type="Proteomes" id="UP000754883">
    <property type="component" value="Unassembled WGS sequence"/>
</dbReference>
<keyword evidence="4 8" id="KW-0479">Metal-binding</keyword>
<evidence type="ECO:0000313" key="10">
    <source>
        <dbReference type="EMBL" id="CAG9987967.1"/>
    </source>
</evidence>
<dbReference type="InterPro" id="IPR017972">
    <property type="entry name" value="Cyt_P450_CS"/>
</dbReference>
<dbReference type="Gene3D" id="1.10.630.10">
    <property type="entry name" value="Cytochrome P450"/>
    <property type="match status" value="1"/>
</dbReference>
<keyword evidence="3 8" id="KW-0349">Heme</keyword>
<dbReference type="GO" id="GO:0005506">
    <property type="term" value="F:iron ion binding"/>
    <property type="evidence" value="ECO:0007669"/>
    <property type="project" value="InterPro"/>
</dbReference>
<evidence type="ECO:0008006" key="12">
    <source>
        <dbReference type="Google" id="ProtNLM"/>
    </source>
</evidence>
<keyword evidence="7 9" id="KW-0503">Monooxygenase</keyword>
<protein>
    <recommendedName>
        <fullName evidence="12">Cytochrome P450</fullName>
    </recommendedName>
</protein>
<evidence type="ECO:0000256" key="5">
    <source>
        <dbReference type="ARBA" id="ARBA00023002"/>
    </source>
</evidence>
<reference evidence="11" key="1">
    <citation type="submission" date="2019-06" db="EMBL/GenBank/DDBJ databases">
        <authorList>
            <person name="Broberg M."/>
        </authorList>
    </citation>
    <scope>NUCLEOTIDE SEQUENCE [LARGE SCALE GENOMIC DNA]</scope>
</reference>
<dbReference type="EMBL" id="CABFNO020001443">
    <property type="protein sequence ID" value="CAG9987967.1"/>
    <property type="molecule type" value="Genomic_DNA"/>
</dbReference>
<dbReference type="InterPro" id="IPR050364">
    <property type="entry name" value="Cytochrome_P450_fung"/>
</dbReference>
<evidence type="ECO:0000256" key="4">
    <source>
        <dbReference type="ARBA" id="ARBA00022723"/>
    </source>
</evidence>
<dbReference type="GO" id="GO:0004497">
    <property type="term" value="F:monooxygenase activity"/>
    <property type="evidence" value="ECO:0007669"/>
    <property type="project" value="UniProtKB-KW"/>
</dbReference>
<dbReference type="PRINTS" id="PR00463">
    <property type="entry name" value="EP450I"/>
</dbReference>
<evidence type="ECO:0000256" key="8">
    <source>
        <dbReference type="PIRSR" id="PIRSR602401-1"/>
    </source>
</evidence>
<dbReference type="Pfam" id="PF00067">
    <property type="entry name" value="p450"/>
    <property type="match status" value="1"/>
</dbReference>
<sequence length="429" mass="48260">MASKTSARPRMNFAHDLCGFGGDMANQQHNDDHRMQRRMVHQELGSVTKSAQYDTFKQEGVHKLLARILDDPDSALKHVELETGAVLLKMAYGYTVETGATDPMVELMETVMNNFSAAISPFTWAVDILPFLKYWPSIFPGGSFQRIAQNFKDSAEAAREVPFAFSKEQIKDGISVPSYVARLLEQLDRKGESDESIKFDEDAIKWTAGIMYTAGSHTTVTSLHWFLLAMVMYPNVQKRAQEEITKVIGSDRLPQMEDRQSLPYLEALVQEIYRWNPVGPMSLPHAATSDVAYDGYIIPKGSIILPSVWWFCHDPEVYKNPTEFEPERYLDPRSEPDPKPVIFGFGRRTCVGRYFADSTIFLSVAQVLASFDIEKSSLSPAEDERLQLAAQGCPGMINQPGSFGCKLTPRSKDITALIRQITKDLPEKI</sequence>
<evidence type="ECO:0000256" key="2">
    <source>
        <dbReference type="ARBA" id="ARBA00010617"/>
    </source>
</evidence>
<comment type="caution">
    <text evidence="10">The sequence shown here is derived from an EMBL/GenBank/DDBJ whole genome shotgun (WGS) entry which is preliminary data.</text>
</comment>
<comment type="cofactor">
    <cofactor evidence="1 8">
        <name>heme</name>
        <dbReference type="ChEBI" id="CHEBI:30413"/>
    </cofactor>
</comment>
<evidence type="ECO:0000256" key="9">
    <source>
        <dbReference type="RuleBase" id="RU000461"/>
    </source>
</evidence>
<dbReference type="InterPro" id="IPR036396">
    <property type="entry name" value="Cyt_P450_sf"/>
</dbReference>
<dbReference type="CDD" id="cd11065">
    <property type="entry name" value="CYP64-like"/>
    <property type="match status" value="1"/>
</dbReference>
<proteinExistence type="inferred from homology"/>
<dbReference type="OrthoDB" id="2789670at2759"/>
<comment type="similarity">
    <text evidence="2 9">Belongs to the cytochrome P450 family.</text>
</comment>
<evidence type="ECO:0000256" key="3">
    <source>
        <dbReference type="ARBA" id="ARBA00022617"/>
    </source>
</evidence>
<gene>
    <name evidence="10" type="ORF">CBYS24578_00010610</name>
</gene>
<dbReference type="SUPFAM" id="SSF48264">
    <property type="entry name" value="Cytochrome P450"/>
    <property type="match status" value="1"/>
</dbReference>